<dbReference type="InterPro" id="IPR051620">
    <property type="entry name" value="ORF904-like_C"/>
</dbReference>
<feature type="region of interest" description="Disordered" evidence="5">
    <location>
        <begin position="536"/>
        <end position="572"/>
    </location>
</feature>
<dbReference type="PANTHER" id="PTHR35372:SF2">
    <property type="entry name" value="SF3 HELICASE DOMAIN-CONTAINING PROTEIN"/>
    <property type="match status" value="1"/>
</dbReference>
<keyword evidence="8" id="KW-1185">Reference proteome</keyword>
<gene>
    <name evidence="7" type="ORF">BI308_09935</name>
</gene>
<dbReference type="InterPro" id="IPR027417">
    <property type="entry name" value="P-loop_NTPase"/>
</dbReference>
<keyword evidence="3" id="KW-0347">Helicase</keyword>
<dbReference type="Pfam" id="PF08706">
    <property type="entry name" value="D5_N"/>
    <property type="match status" value="1"/>
</dbReference>
<feature type="compositionally biased region" description="Polar residues" evidence="5">
    <location>
        <begin position="557"/>
        <end position="566"/>
    </location>
</feature>
<evidence type="ECO:0000313" key="7">
    <source>
        <dbReference type="EMBL" id="OJJ25824.1"/>
    </source>
</evidence>
<evidence type="ECO:0000256" key="5">
    <source>
        <dbReference type="SAM" id="MobiDB-lite"/>
    </source>
</evidence>
<dbReference type="Proteomes" id="UP000183940">
    <property type="component" value="Unassembled WGS sequence"/>
</dbReference>
<comment type="caution">
    <text evidence="7">The sequence shown here is derived from an EMBL/GenBank/DDBJ whole genome shotgun (WGS) entry which is preliminary data.</text>
</comment>
<feature type="compositionally biased region" description="Low complexity" evidence="5">
    <location>
        <begin position="444"/>
        <end position="454"/>
    </location>
</feature>
<dbReference type="PROSITE" id="PS51206">
    <property type="entry name" value="SF3_HELICASE_1"/>
    <property type="match status" value="1"/>
</dbReference>
<feature type="compositionally biased region" description="Polar residues" evidence="5">
    <location>
        <begin position="642"/>
        <end position="664"/>
    </location>
</feature>
<evidence type="ECO:0000256" key="2">
    <source>
        <dbReference type="ARBA" id="ARBA00022801"/>
    </source>
</evidence>
<dbReference type="PANTHER" id="PTHR35372">
    <property type="entry name" value="ATP BINDING PROTEIN-RELATED"/>
    <property type="match status" value="1"/>
</dbReference>
<proteinExistence type="predicted"/>
<feature type="region of interest" description="Disordered" evidence="5">
    <location>
        <begin position="619"/>
        <end position="669"/>
    </location>
</feature>
<organism evidence="7 8">
    <name type="scientific">Roseofilum reptotaenium AO1-A</name>
    <dbReference type="NCBI Taxonomy" id="1925591"/>
    <lineage>
        <taxon>Bacteria</taxon>
        <taxon>Bacillati</taxon>
        <taxon>Cyanobacteriota</taxon>
        <taxon>Cyanophyceae</taxon>
        <taxon>Desertifilales</taxon>
        <taxon>Desertifilaceae</taxon>
        <taxon>Roseofilum</taxon>
    </lineage>
</organism>
<dbReference type="GO" id="GO:0004386">
    <property type="term" value="F:helicase activity"/>
    <property type="evidence" value="ECO:0007669"/>
    <property type="project" value="UniProtKB-KW"/>
</dbReference>
<evidence type="ECO:0000313" key="8">
    <source>
        <dbReference type="Proteomes" id="UP000183940"/>
    </source>
</evidence>
<evidence type="ECO:0000256" key="4">
    <source>
        <dbReference type="ARBA" id="ARBA00022840"/>
    </source>
</evidence>
<dbReference type="Gene3D" id="3.40.50.300">
    <property type="entry name" value="P-loop containing nucleotide triphosphate hydrolases"/>
    <property type="match status" value="1"/>
</dbReference>
<dbReference type="Pfam" id="PF03288">
    <property type="entry name" value="Pox_D5"/>
    <property type="match status" value="1"/>
</dbReference>
<dbReference type="InterPro" id="IPR014818">
    <property type="entry name" value="Phage/plasmid_primase_P4_C"/>
</dbReference>
<dbReference type="Pfam" id="PF19263">
    <property type="entry name" value="DUF5906"/>
    <property type="match status" value="1"/>
</dbReference>
<keyword evidence="4" id="KW-0067">ATP-binding</keyword>
<name>A0A1L9QT25_9CYAN</name>
<feature type="domain" description="SF3 helicase" evidence="6">
    <location>
        <begin position="113"/>
        <end position="297"/>
    </location>
</feature>
<dbReference type="AlphaFoldDB" id="A0A1L9QT25"/>
<evidence type="ECO:0000259" key="6">
    <source>
        <dbReference type="PROSITE" id="PS51206"/>
    </source>
</evidence>
<dbReference type="EMBL" id="MLAW01000013">
    <property type="protein sequence ID" value="OJJ25824.1"/>
    <property type="molecule type" value="Genomic_DNA"/>
</dbReference>
<dbReference type="InterPro" id="IPR045455">
    <property type="entry name" value="NrS-1_pol-like_helicase"/>
</dbReference>
<keyword evidence="1" id="KW-0547">Nucleotide-binding</keyword>
<dbReference type="STRING" id="1925591.BI308_09935"/>
<dbReference type="GO" id="GO:0005524">
    <property type="term" value="F:ATP binding"/>
    <property type="evidence" value="ECO:0007669"/>
    <property type="project" value="UniProtKB-KW"/>
</dbReference>
<dbReference type="InterPro" id="IPR014015">
    <property type="entry name" value="Helicase_SF3_DNA-vir"/>
</dbReference>
<sequence length="793" mass="89483">MAKVERDRWRFHNEQKTWREWNGKYWEAIPHEDVGDVIHHQVKSFIKTDTWIENCLKSLERELRHRQWMPQSQSVRAFANGVVDMETLALTPHNPEHYNTSIIHRDWWQPDGEPIKDPLEALRQYCPHIYDAWHHAMGGDERKILKLLAICNGVLAWRFSTLQKFIHLIGKPGTGKGTFSRILGSLVGEENTKASKLSRLGGEYDVAHWIDSQLLTLPDEGNKYSEDALDTIKSMTGGDAIPYRQIFKEVGSSPFYGTLLIISNDPIFRGETGAIKRRLCLVEFDIPIINRNSLAEELMLREIPRLTYCALSMPSLKVDAIVNGLGEHEIPSFNSKAWELETAENSVADFLDTELVPISNCKVYVKDVYSEYTKFCSHTGQKAVAMNKFSSRLITASDFVGWEIERGKARNGSYIIGVDIREEIKHQHIPTPSEVFKKAEKAYSPNQPSQPSQPDRARVPAVTPIVTEPSQEPSQPSQEQIPIDFSASARVEAPIPSPSPSKTECDDTGDDTVMVDVTAGMPTQQGRDGCDDTLGGCRSENEQPEKTEPLSDPWRSAPTTEKSVSNDFIPPPWGCPGMKVKIKDLDDGVQNEGMLIRLLDDGGWTVFWENIKIVSDHSQEELSPLSDGDNPNVHQESEGRSNETAQPDSSTTQSEVSADDLSTQEVREPIPVATKTEDDLPYSLGELLWIKHSEGKLPAMITGLPDESGKWECKYLFRLKWRTDRFEPDGLEKRPSGNYSIDDKVLTVTPGTECMEAIITGVQDDEGEWEVMINLDGKWHEGYRYPPEELRPR</sequence>
<dbReference type="GO" id="GO:0016787">
    <property type="term" value="F:hydrolase activity"/>
    <property type="evidence" value="ECO:0007669"/>
    <property type="project" value="UniProtKB-KW"/>
</dbReference>
<evidence type="ECO:0000256" key="1">
    <source>
        <dbReference type="ARBA" id="ARBA00022741"/>
    </source>
</evidence>
<keyword evidence="2" id="KW-0378">Hydrolase</keyword>
<feature type="region of interest" description="Disordered" evidence="5">
    <location>
        <begin position="438"/>
        <end position="459"/>
    </location>
</feature>
<reference evidence="7" key="1">
    <citation type="submission" date="2016-10" db="EMBL/GenBank/DDBJ databases">
        <title>CRISPR-Cas defence system in Roseofilum reptotaenium: evidence of a bacteriophage-cyanobacterium arms race in the coral black band disease.</title>
        <authorList>
            <person name="Buerger P."/>
            <person name="Wood-Charlson E.M."/>
            <person name="Weynberg K.D."/>
            <person name="Willis B."/>
            <person name="Van Oppen M.J."/>
        </authorList>
    </citation>
    <scope>NUCLEOTIDE SEQUENCE [LARGE SCALE GENOMIC DNA]</scope>
    <source>
        <strain evidence="7">AO1-A</strain>
    </source>
</reference>
<dbReference type="SUPFAM" id="SSF52540">
    <property type="entry name" value="P-loop containing nucleoside triphosphate hydrolases"/>
    <property type="match status" value="1"/>
</dbReference>
<accession>A0A1L9QT25</accession>
<feature type="compositionally biased region" description="Basic and acidic residues" evidence="5">
    <location>
        <begin position="539"/>
        <end position="549"/>
    </location>
</feature>
<evidence type="ECO:0000256" key="3">
    <source>
        <dbReference type="ARBA" id="ARBA00022806"/>
    </source>
</evidence>
<protein>
    <recommendedName>
        <fullName evidence="6">SF3 helicase domain-containing protein</fullName>
    </recommendedName>
</protein>
<dbReference type="InterPro" id="IPR004968">
    <property type="entry name" value="DNA_primase/NTPase_C"/>
</dbReference>